<dbReference type="PROSITE" id="PS00122">
    <property type="entry name" value="CARBOXYLESTERASE_B_1"/>
    <property type="match status" value="1"/>
</dbReference>
<dbReference type="Gene3D" id="3.40.50.1820">
    <property type="entry name" value="alpha/beta hydrolase"/>
    <property type="match status" value="1"/>
</dbReference>
<sequence>MYWLAIFSCLLYSVLCADPESRLVQLDQGPVRGYKDVNEGVFVFNSIPYATAPTGRDRFKAPLPPPTWSEPFEAVEKNIKCIQTNYMNITGKNSQEDCLIANIYVPEKNDRKLPVVVYVHGGAYIIGWGNLLEPKHLVKSNKVIAVTFNYRLGAHGFLCLGTKDVPGNAGMKDQVALLRWVNKNIAKFGGNPDEVTIAGYSAGSSAVDLLMISKMAQGLFKRVIPESGANTAAFSIQSDPIMNAKEYAKLINFENVEDFNALEEFYKTVSIEVLNSPNVMERKDSTFLLSPCVERNAGQELFLDDNPVQILKSGNYKKLPMLYGFAEMEGLFRMPLFEVWKDQINVKFSDFLPHDLKFTDENEKEQVANKIKQFYFGNKMVGDETVQGYIDYFTDIIFAYPTLRSIKMHVENGNNQIYLYAYSFVDNDSPIIPHTNIRGADHCSQTQAVLDGLWTEKDEKLISSDYKKIKSVVRELWLNFMTTGNPVPAGSKLPAWPPVGTEWSPHMSINRTLELRGSLLKKRTLFWEEIYDKYYRFPLEPTAPFSKKIEL</sequence>
<dbReference type="OrthoDB" id="3200163at2759"/>
<feature type="domain" description="Carboxylesterase type B" evidence="7">
    <location>
        <begin position="21"/>
        <end position="527"/>
    </location>
</feature>
<evidence type="ECO:0000256" key="4">
    <source>
        <dbReference type="ARBA" id="ARBA00023157"/>
    </source>
</evidence>
<evidence type="ECO:0000256" key="6">
    <source>
        <dbReference type="RuleBase" id="RU361235"/>
    </source>
</evidence>
<evidence type="ECO:0000256" key="5">
    <source>
        <dbReference type="ARBA" id="ARBA00023180"/>
    </source>
</evidence>
<evidence type="ECO:0000256" key="2">
    <source>
        <dbReference type="ARBA" id="ARBA00022487"/>
    </source>
</evidence>
<gene>
    <name evidence="9" type="primary">LOC113392811</name>
</gene>
<dbReference type="InterPro" id="IPR002018">
    <property type="entry name" value="CarbesteraseB"/>
</dbReference>
<evidence type="ECO:0000256" key="3">
    <source>
        <dbReference type="ARBA" id="ARBA00022801"/>
    </source>
</evidence>
<evidence type="ECO:0000259" key="7">
    <source>
        <dbReference type="Pfam" id="PF00135"/>
    </source>
</evidence>
<accession>A0A8B8HK28</accession>
<keyword evidence="5" id="KW-0325">Glycoprotein</keyword>
<protein>
    <recommendedName>
        <fullName evidence="6">Carboxylic ester hydrolase</fullName>
        <ecNumber evidence="6">3.1.1.-</ecNumber>
    </recommendedName>
</protein>
<dbReference type="GO" id="GO:0052689">
    <property type="term" value="F:carboxylic ester hydrolase activity"/>
    <property type="evidence" value="ECO:0007669"/>
    <property type="project" value="UniProtKB-KW"/>
</dbReference>
<feature type="chain" id="PRO_5045002818" description="Carboxylic ester hydrolase" evidence="6">
    <location>
        <begin position="17"/>
        <end position="551"/>
    </location>
</feature>
<reference evidence="9" key="1">
    <citation type="submission" date="2025-08" db="UniProtKB">
        <authorList>
            <consortium name="RefSeq"/>
        </authorList>
    </citation>
    <scope>IDENTIFICATION</scope>
    <source>
        <tissue evidence="9">Whole body</tissue>
    </source>
</reference>
<keyword evidence="8" id="KW-1185">Reference proteome</keyword>
<evidence type="ECO:0000256" key="1">
    <source>
        <dbReference type="ARBA" id="ARBA00005964"/>
    </source>
</evidence>
<name>A0A8B8HK28_VANTA</name>
<dbReference type="InterPro" id="IPR029058">
    <property type="entry name" value="AB_hydrolase_fold"/>
</dbReference>
<dbReference type="RefSeq" id="XP_026485194.2">
    <property type="nucleotide sequence ID" value="XM_026629409.2"/>
</dbReference>
<dbReference type="SUPFAM" id="SSF53474">
    <property type="entry name" value="alpha/beta-Hydrolases"/>
    <property type="match status" value="1"/>
</dbReference>
<keyword evidence="3 6" id="KW-0378">Hydrolase</keyword>
<dbReference type="Pfam" id="PF00135">
    <property type="entry name" value="COesterase"/>
    <property type="match status" value="1"/>
</dbReference>
<evidence type="ECO:0000313" key="9">
    <source>
        <dbReference type="RefSeq" id="XP_026485194.2"/>
    </source>
</evidence>
<dbReference type="Proteomes" id="UP001652626">
    <property type="component" value="Chromosome 5"/>
</dbReference>
<keyword evidence="4" id="KW-1015">Disulfide bond</keyword>
<dbReference type="InterPro" id="IPR019826">
    <property type="entry name" value="Carboxylesterase_B_AS"/>
</dbReference>
<keyword evidence="6" id="KW-0732">Signal</keyword>
<dbReference type="InterPro" id="IPR050309">
    <property type="entry name" value="Type-B_Carboxylest/Lipase"/>
</dbReference>
<evidence type="ECO:0000313" key="8">
    <source>
        <dbReference type="Proteomes" id="UP001652626"/>
    </source>
</evidence>
<proteinExistence type="inferred from homology"/>
<keyword evidence="2" id="KW-0719">Serine esterase</keyword>
<organism evidence="8 9">
    <name type="scientific">Vanessa tameamea</name>
    <name type="common">Kamehameha butterfly</name>
    <dbReference type="NCBI Taxonomy" id="334116"/>
    <lineage>
        <taxon>Eukaryota</taxon>
        <taxon>Metazoa</taxon>
        <taxon>Ecdysozoa</taxon>
        <taxon>Arthropoda</taxon>
        <taxon>Hexapoda</taxon>
        <taxon>Insecta</taxon>
        <taxon>Pterygota</taxon>
        <taxon>Neoptera</taxon>
        <taxon>Endopterygota</taxon>
        <taxon>Lepidoptera</taxon>
        <taxon>Glossata</taxon>
        <taxon>Ditrysia</taxon>
        <taxon>Papilionoidea</taxon>
        <taxon>Nymphalidae</taxon>
        <taxon>Nymphalinae</taxon>
        <taxon>Vanessa</taxon>
    </lineage>
</organism>
<dbReference type="EC" id="3.1.1.-" evidence="6"/>
<feature type="signal peptide" evidence="6">
    <location>
        <begin position="1"/>
        <end position="16"/>
    </location>
</feature>
<comment type="similarity">
    <text evidence="1 6">Belongs to the type-B carboxylesterase/lipase family.</text>
</comment>
<dbReference type="OMA" id="IWANFIT"/>
<dbReference type="PANTHER" id="PTHR11559">
    <property type="entry name" value="CARBOXYLESTERASE"/>
    <property type="match status" value="1"/>
</dbReference>
<dbReference type="GeneID" id="113392811"/>
<dbReference type="AlphaFoldDB" id="A0A8B8HK28"/>